<name>A0A1T5CX06_9SPHI</name>
<evidence type="ECO:0000313" key="3">
    <source>
        <dbReference type="Proteomes" id="UP000189981"/>
    </source>
</evidence>
<gene>
    <name evidence="2" type="ORF">SAMN05661099_1985</name>
</gene>
<accession>A0A1T5CX06</accession>
<dbReference type="SUPFAM" id="SSF52540">
    <property type="entry name" value="P-loop containing nucleoside triphosphate hydrolases"/>
    <property type="match status" value="1"/>
</dbReference>
<dbReference type="EMBL" id="FUYR01000002">
    <property type="protein sequence ID" value="SKB64035.1"/>
    <property type="molecule type" value="Genomic_DNA"/>
</dbReference>
<dbReference type="InterPro" id="IPR041685">
    <property type="entry name" value="AAA_GajA/Old/RecF-like"/>
</dbReference>
<dbReference type="OrthoDB" id="9810873at2"/>
<dbReference type="Gene3D" id="3.40.50.300">
    <property type="entry name" value="P-loop containing nucleotide triphosphate hydrolases"/>
    <property type="match status" value="1"/>
</dbReference>
<dbReference type="Pfam" id="PF13175">
    <property type="entry name" value="AAA_15"/>
    <property type="match status" value="1"/>
</dbReference>
<proteinExistence type="predicted"/>
<evidence type="ECO:0000313" key="2">
    <source>
        <dbReference type="EMBL" id="SKB64035.1"/>
    </source>
</evidence>
<dbReference type="PANTHER" id="PTHR43581">
    <property type="entry name" value="ATP/GTP PHOSPHATASE"/>
    <property type="match status" value="1"/>
</dbReference>
<dbReference type="RefSeq" id="WP_079702530.1">
    <property type="nucleotide sequence ID" value="NZ_FUYR01000002.1"/>
</dbReference>
<dbReference type="PANTHER" id="PTHR43581:SF4">
    <property type="entry name" value="ATP_GTP PHOSPHATASE"/>
    <property type="match status" value="1"/>
</dbReference>
<keyword evidence="3" id="KW-1185">Reference proteome</keyword>
<sequence length="649" mass="74625">MKLINVKIHKYKSFEKEQSFEIKDDVTILVGMNESGKTSVLEAIAKTNYFQDDKKFQFSLTHDYPRREKKNVDKAQADPSAITCTYRLDSSLLKLIDEKVGAGVFTEGLISITTNYNNRNTYSNVNADFKKFIALKTSDLGISSKALNDKLEKITSSKDLDVIIAEYKDDALKANLEKIKPFITNVWKWSNPIEEFIARTILKPNIPKFLYYDEYYSLPSRIVIEKLDNEELEDEEMKTAKALLELADLNASDILKSEDFEDYIAELEATEAIISDELFKYWSTNSNLSIEFKIEAKEEKVKRTIRNDYNNEEVIDINIVEHILDIRVKNQRTRVSLPLKNRSKGFNWFFSFLVWFKKIQEDKDSKYVLLLDEPGLNLHAAAQADLLKFIEDLAQEYQIIYTTHSPFSIPTGNLDRVRTVLETAEGSVITDSIQQKDPNTLFPLQAALGYDIAQNLFIGKKNLLVEGVSDMMYLFSMSNMLEQAGKTPLRDDIVIVPTGGLEKVATFISLMRGNNLDIVCLLDTFTDQKGKTKFENLISQKLIAKSKVRFFDSYLIDYNQADIEDLFHKEDYLKLFNASFTEHKDIKIGELDNAITPIISQINDYLKISRFNHFRPANHLVKSGLTSKDFDKTTINNFENLIIDLNKLF</sequence>
<dbReference type="CDD" id="cd00267">
    <property type="entry name" value="ABC_ATPase"/>
    <property type="match status" value="1"/>
</dbReference>
<dbReference type="Proteomes" id="UP000189981">
    <property type="component" value="Unassembled WGS sequence"/>
</dbReference>
<organism evidence="2 3">
    <name type="scientific">Daejeonella lutea</name>
    <dbReference type="NCBI Taxonomy" id="572036"/>
    <lineage>
        <taxon>Bacteria</taxon>
        <taxon>Pseudomonadati</taxon>
        <taxon>Bacteroidota</taxon>
        <taxon>Sphingobacteriia</taxon>
        <taxon>Sphingobacteriales</taxon>
        <taxon>Sphingobacteriaceae</taxon>
        <taxon>Daejeonella</taxon>
    </lineage>
</organism>
<dbReference type="AlphaFoldDB" id="A0A1T5CX06"/>
<reference evidence="3" key="1">
    <citation type="submission" date="2017-02" db="EMBL/GenBank/DDBJ databases">
        <authorList>
            <person name="Varghese N."/>
            <person name="Submissions S."/>
        </authorList>
    </citation>
    <scope>NUCLEOTIDE SEQUENCE [LARGE SCALE GENOMIC DNA]</scope>
    <source>
        <strain evidence="3">DSM 22385</strain>
    </source>
</reference>
<feature type="domain" description="Endonuclease GajA/Old nuclease/RecF-like AAA" evidence="1">
    <location>
        <begin position="1"/>
        <end position="407"/>
    </location>
</feature>
<dbReference type="InterPro" id="IPR027417">
    <property type="entry name" value="P-loop_NTPase"/>
</dbReference>
<protein>
    <submittedName>
        <fullName evidence="2">AAA ATPase domain-containing protein</fullName>
    </submittedName>
</protein>
<dbReference type="InterPro" id="IPR051396">
    <property type="entry name" value="Bact_Antivir_Def_Nuclease"/>
</dbReference>
<evidence type="ECO:0000259" key="1">
    <source>
        <dbReference type="Pfam" id="PF13175"/>
    </source>
</evidence>
<dbReference type="STRING" id="572036.SAMN05661099_1985"/>